<evidence type="ECO:0000259" key="1">
    <source>
        <dbReference type="Pfam" id="PF01571"/>
    </source>
</evidence>
<dbReference type="PANTHER" id="PTHR43757:SF2">
    <property type="entry name" value="AMINOMETHYLTRANSFERASE, MITOCHONDRIAL"/>
    <property type="match status" value="1"/>
</dbReference>
<gene>
    <name evidence="3" type="ORF">METZ01_LOCUS271967</name>
</gene>
<sequence>NEWQRWKDYTVATNYFRTDLEYFAVRNTTGVIDYTPMVKQKITGPDSAEFVNRFFTRDMNKISIGRVGYVVWCDEQGQVLDDGTVFHIRENEYWLLCVERQLDNLDISAIGFDVEIEEITDDVACLGVQGPTSCSILKAMGFEGIEQLKPFDIKHYDFQGHEIMISRTGFSGDLGYEVCMVNEIALNFWDELFEKGEIYGIKPFGLDALDLVRIEAGLLVPGQDFMVAEDAIRPGSTRSPFELGLSWLVDLSKPVFNGRQALLEEKERGSRHTFVKLNINGNKPAHGAYLYNQSGKKIGTVTSAMFSPSAKANIAFASLHEPWKKGKDKIIAEIYYQKDLEWNKVMEEATIVTKPFYDPERKRITPAELY</sequence>
<dbReference type="InterPro" id="IPR029043">
    <property type="entry name" value="GcvT/YgfZ_C"/>
</dbReference>
<dbReference type="PANTHER" id="PTHR43757">
    <property type="entry name" value="AMINOMETHYLTRANSFERASE"/>
    <property type="match status" value="1"/>
</dbReference>
<dbReference type="Pfam" id="PF08669">
    <property type="entry name" value="GCV_T_C"/>
    <property type="match status" value="1"/>
</dbReference>
<reference evidence="3" key="1">
    <citation type="submission" date="2018-05" db="EMBL/GenBank/DDBJ databases">
        <authorList>
            <person name="Lanie J.A."/>
            <person name="Ng W.-L."/>
            <person name="Kazmierczak K.M."/>
            <person name="Andrzejewski T.M."/>
            <person name="Davidsen T.M."/>
            <person name="Wayne K.J."/>
            <person name="Tettelin H."/>
            <person name="Glass J.I."/>
            <person name="Rusch D."/>
            <person name="Podicherti R."/>
            <person name="Tsui H.-C.T."/>
            <person name="Winkler M.E."/>
        </authorList>
    </citation>
    <scope>NUCLEOTIDE SEQUENCE</scope>
</reference>
<dbReference type="Gene3D" id="3.30.1360.120">
    <property type="entry name" value="Probable tRNA modification gtpase trme, domain 1"/>
    <property type="match status" value="1"/>
</dbReference>
<evidence type="ECO:0008006" key="4">
    <source>
        <dbReference type="Google" id="ProtNLM"/>
    </source>
</evidence>
<dbReference type="SUPFAM" id="SSF103025">
    <property type="entry name" value="Folate-binding domain"/>
    <property type="match status" value="1"/>
</dbReference>
<dbReference type="AlphaFoldDB" id="A0A382K6F9"/>
<feature type="domain" description="Aminomethyltransferase C-terminal" evidence="2">
    <location>
        <begin position="274"/>
        <end position="358"/>
    </location>
</feature>
<evidence type="ECO:0000313" key="3">
    <source>
        <dbReference type="EMBL" id="SVC19113.1"/>
    </source>
</evidence>
<dbReference type="InterPro" id="IPR013977">
    <property type="entry name" value="GcvT_C"/>
</dbReference>
<proteinExistence type="predicted"/>
<dbReference type="EMBL" id="UINC01078231">
    <property type="protein sequence ID" value="SVC19113.1"/>
    <property type="molecule type" value="Genomic_DNA"/>
</dbReference>
<dbReference type="InterPro" id="IPR028896">
    <property type="entry name" value="GcvT/YgfZ/DmdA"/>
</dbReference>
<dbReference type="InterPro" id="IPR006222">
    <property type="entry name" value="GCVT_N"/>
</dbReference>
<dbReference type="PIRSF" id="PIRSF006487">
    <property type="entry name" value="GcvT"/>
    <property type="match status" value="1"/>
</dbReference>
<evidence type="ECO:0000259" key="2">
    <source>
        <dbReference type="Pfam" id="PF08669"/>
    </source>
</evidence>
<dbReference type="Pfam" id="PF01571">
    <property type="entry name" value="GCV_T"/>
    <property type="match status" value="1"/>
</dbReference>
<name>A0A382K6F9_9ZZZZ</name>
<organism evidence="3">
    <name type="scientific">marine metagenome</name>
    <dbReference type="NCBI Taxonomy" id="408172"/>
    <lineage>
        <taxon>unclassified sequences</taxon>
        <taxon>metagenomes</taxon>
        <taxon>ecological metagenomes</taxon>
    </lineage>
</organism>
<feature type="domain" description="GCVT N-terminal" evidence="1">
    <location>
        <begin position="3"/>
        <end position="253"/>
    </location>
</feature>
<accession>A0A382K6F9</accession>
<dbReference type="SUPFAM" id="SSF101790">
    <property type="entry name" value="Aminomethyltransferase beta-barrel domain"/>
    <property type="match status" value="1"/>
</dbReference>
<protein>
    <recommendedName>
        <fullName evidence="4">Aminomethyltransferase folate-binding domain-containing protein</fullName>
    </recommendedName>
</protein>
<feature type="non-terminal residue" evidence="3">
    <location>
        <position position="1"/>
    </location>
</feature>
<dbReference type="InterPro" id="IPR027266">
    <property type="entry name" value="TrmE/GcvT-like"/>
</dbReference>